<dbReference type="Proteomes" id="UP001203410">
    <property type="component" value="Unassembled WGS sequence"/>
</dbReference>
<dbReference type="RefSeq" id="WP_249904467.1">
    <property type="nucleotide sequence ID" value="NZ_JAMGBA010000002.1"/>
</dbReference>
<protein>
    <recommendedName>
        <fullName evidence="3">DUF551 domain-containing protein</fullName>
    </recommendedName>
</protein>
<evidence type="ECO:0008006" key="3">
    <source>
        <dbReference type="Google" id="ProtNLM"/>
    </source>
</evidence>
<keyword evidence="2" id="KW-1185">Reference proteome</keyword>
<gene>
    <name evidence="1" type="ORF">LZ496_09935</name>
</gene>
<proteinExistence type="predicted"/>
<accession>A0ABT0RVS7</accession>
<comment type="caution">
    <text evidence="1">The sequence shown here is derived from an EMBL/GenBank/DDBJ whole genome shotgun (WGS) entry which is preliminary data.</text>
</comment>
<dbReference type="EMBL" id="JAMGBA010000002">
    <property type="protein sequence ID" value="MCL6699097.1"/>
    <property type="molecule type" value="Genomic_DNA"/>
</dbReference>
<evidence type="ECO:0000313" key="2">
    <source>
        <dbReference type="Proteomes" id="UP001203410"/>
    </source>
</evidence>
<organism evidence="1 2">
    <name type="scientific">Sphingomonas caseinilyticus</name>
    <dbReference type="NCBI Taxonomy" id="2908205"/>
    <lineage>
        <taxon>Bacteria</taxon>
        <taxon>Pseudomonadati</taxon>
        <taxon>Pseudomonadota</taxon>
        <taxon>Alphaproteobacteria</taxon>
        <taxon>Sphingomonadales</taxon>
        <taxon>Sphingomonadaceae</taxon>
        <taxon>Sphingomonas</taxon>
    </lineage>
</organism>
<reference evidence="1 2" key="1">
    <citation type="submission" date="2022-05" db="EMBL/GenBank/DDBJ databases">
        <authorList>
            <person name="Jo J.-H."/>
            <person name="Im W.-T."/>
        </authorList>
    </citation>
    <scope>NUCLEOTIDE SEQUENCE [LARGE SCALE GENOMIC DNA]</scope>
    <source>
        <strain evidence="1 2">NSE70-1</strain>
    </source>
</reference>
<sequence length="70" mass="8001">MDWNSVKETYPAPNVRVLIATDENEVGVGYWDPDAGWMLEIEMGETDIEPLYWMELPLHPSLAAQGQSRH</sequence>
<evidence type="ECO:0000313" key="1">
    <source>
        <dbReference type="EMBL" id="MCL6699097.1"/>
    </source>
</evidence>
<name>A0ABT0RVS7_9SPHN</name>